<dbReference type="InterPro" id="IPR012914">
    <property type="entry name" value="PucR_dom"/>
</dbReference>
<feature type="domain" description="PucR C-terminal helix-turn-helix" evidence="2">
    <location>
        <begin position="311"/>
        <end position="365"/>
    </location>
</feature>
<dbReference type="PANTHER" id="PTHR33744">
    <property type="entry name" value="CARBOHYDRATE DIACID REGULATOR"/>
    <property type="match status" value="1"/>
</dbReference>
<dbReference type="InterPro" id="IPR025736">
    <property type="entry name" value="PucR_C-HTH_dom"/>
</dbReference>
<proteinExistence type="predicted"/>
<evidence type="ECO:0000259" key="1">
    <source>
        <dbReference type="Pfam" id="PF07905"/>
    </source>
</evidence>
<evidence type="ECO:0000313" key="3">
    <source>
        <dbReference type="EMBL" id="KRL17049.1"/>
    </source>
</evidence>
<evidence type="ECO:0000259" key="2">
    <source>
        <dbReference type="Pfam" id="PF13556"/>
    </source>
</evidence>
<dbReference type="Pfam" id="PF07905">
    <property type="entry name" value="PucR"/>
    <property type="match status" value="1"/>
</dbReference>
<accession>A0ABR5PF58</accession>
<name>A0ABR5PF58_9LACO</name>
<dbReference type="InterPro" id="IPR051448">
    <property type="entry name" value="CdaR-like_regulators"/>
</dbReference>
<dbReference type="EMBL" id="AZEI01000042">
    <property type="protein sequence ID" value="KRL17049.1"/>
    <property type="molecule type" value="Genomic_DNA"/>
</dbReference>
<dbReference type="InterPro" id="IPR042070">
    <property type="entry name" value="PucR_C-HTH_sf"/>
</dbReference>
<evidence type="ECO:0000313" key="4">
    <source>
        <dbReference type="Proteomes" id="UP000051977"/>
    </source>
</evidence>
<evidence type="ECO:0008006" key="5">
    <source>
        <dbReference type="Google" id="ProtNLM"/>
    </source>
</evidence>
<dbReference type="Pfam" id="PF13556">
    <property type="entry name" value="HTH_30"/>
    <property type="match status" value="1"/>
</dbReference>
<keyword evidence="4" id="KW-1185">Reference proteome</keyword>
<dbReference type="Gene3D" id="1.10.10.2840">
    <property type="entry name" value="PucR C-terminal helix-turn-helix domain"/>
    <property type="match status" value="1"/>
</dbReference>
<organism evidence="3 4">
    <name type="scientific">Lentilactobacillus rapi DSM 19907 = JCM 15042</name>
    <dbReference type="NCBI Taxonomy" id="1423795"/>
    <lineage>
        <taxon>Bacteria</taxon>
        <taxon>Bacillati</taxon>
        <taxon>Bacillota</taxon>
        <taxon>Bacilli</taxon>
        <taxon>Lactobacillales</taxon>
        <taxon>Lactobacillaceae</taxon>
        <taxon>Lentilactobacillus</taxon>
    </lineage>
</organism>
<reference evidence="3 4" key="1">
    <citation type="journal article" date="2015" name="Genome Announc.">
        <title>Expanding the biotechnology potential of lactobacilli through comparative genomics of 213 strains and associated genera.</title>
        <authorList>
            <person name="Sun Z."/>
            <person name="Harris H.M."/>
            <person name="McCann A."/>
            <person name="Guo C."/>
            <person name="Argimon S."/>
            <person name="Zhang W."/>
            <person name="Yang X."/>
            <person name="Jeffery I.B."/>
            <person name="Cooney J.C."/>
            <person name="Kagawa T.F."/>
            <person name="Liu W."/>
            <person name="Song Y."/>
            <person name="Salvetti E."/>
            <person name="Wrobel A."/>
            <person name="Rasinkangas P."/>
            <person name="Parkhill J."/>
            <person name="Rea M.C."/>
            <person name="O'Sullivan O."/>
            <person name="Ritari J."/>
            <person name="Douillard F.P."/>
            <person name="Paul Ross R."/>
            <person name="Yang R."/>
            <person name="Briner A.E."/>
            <person name="Felis G.E."/>
            <person name="de Vos W.M."/>
            <person name="Barrangou R."/>
            <person name="Klaenhammer T.R."/>
            <person name="Caufield P.W."/>
            <person name="Cui Y."/>
            <person name="Zhang H."/>
            <person name="O'Toole P.W."/>
        </authorList>
    </citation>
    <scope>NUCLEOTIDE SEQUENCE [LARGE SCALE GENOMIC DNA]</scope>
    <source>
        <strain evidence="3 4">DSM 19907</strain>
    </source>
</reference>
<dbReference type="Proteomes" id="UP000051977">
    <property type="component" value="Unassembled WGS sequence"/>
</dbReference>
<gene>
    <name evidence="3" type="ORF">FD12_GL002131</name>
</gene>
<feature type="domain" description="Purine catabolism PurC-like" evidence="1">
    <location>
        <begin position="28"/>
        <end position="122"/>
    </location>
</feature>
<sequence>MEALWMVLLESLLSELPDDCFQWLNKGNNGTNDVTEVMVMATPDINNWIVPGELVLTSLFGLSDAEQESLVTGLRRNRSTGLIVKKNDYLADVPKQVIEYSKKNDLPLLELRNITYREVIKKFDHLKSLDLASREKFVDPQLEKDIQETFRGENNPEGLYRLRQRLKLSVSGKVRVIMTQQKDFPGEEFKQLVNASETFIVNCAIGFIDHNLVILANDRSELQEFKHNVSEKLPKCQLLSSSLTSLKELHEVYRQMMNMRKLVNTDHLKAPFISIDSLGVDKLFISQSSRFLEKVLVNSQLKLLQTQQPVLFESLRAYFLTNQNITQAAKRLFIHPKSLAYRLHKVEQILDVNLNDADQSLYLNLTTKFLALRRAGFYV</sequence>
<protein>
    <recommendedName>
        <fullName evidence="5">PucR C-terminal helix-turn-helix domain-containing protein</fullName>
    </recommendedName>
</protein>
<comment type="caution">
    <text evidence="3">The sequence shown here is derived from an EMBL/GenBank/DDBJ whole genome shotgun (WGS) entry which is preliminary data.</text>
</comment>